<dbReference type="RefSeq" id="WP_246393011.1">
    <property type="nucleotide sequence ID" value="NZ_JACHXM010000023.1"/>
</dbReference>
<comment type="caution">
    <text evidence="1">The sequence shown here is derived from an EMBL/GenBank/DDBJ whole genome shotgun (WGS) entry which is preliminary data.</text>
</comment>
<evidence type="ECO:0000313" key="2">
    <source>
        <dbReference type="Proteomes" id="UP000525987"/>
    </source>
</evidence>
<gene>
    <name evidence="1" type="ORF">FHR96_003489</name>
</gene>
<reference evidence="1 2" key="1">
    <citation type="submission" date="2020-08" db="EMBL/GenBank/DDBJ databases">
        <title>Genomic Encyclopedia of Type Strains, Phase III (KMG-III): the genomes of soil and plant-associated and newly described type strains.</title>
        <authorList>
            <person name="Whitman W."/>
        </authorList>
    </citation>
    <scope>NUCLEOTIDE SEQUENCE [LARGE SCALE GENOMIC DNA]</scope>
    <source>
        <strain evidence="1 2">CECT 5995</strain>
    </source>
</reference>
<name>A0A7W5C0N7_9GAMM</name>
<dbReference type="AlphaFoldDB" id="A0A7W5C0N7"/>
<proteinExistence type="predicted"/>
<organism evidence="1 2">
    <name type="scientific">Halomonas organivorans</name>
    <dbReference type="NCBI Taxonomy" id="257772"/>
    <lineage>
        <taxon>Bacteria</taxon>
        <taxon>Pseudomonadati</taxon>
        <taxon>Pseudomonadota</taxon>
        <taxon>Gammaproteobacteria</taxon>
        <taxon>Oceanospirillales</taxon>
        <taxon>Halomonadaceae</taxon>
        <taxon>Halomonas</taxon>
    </lineage>
</organism>
<evidence type="ECO:0000313" key="1">
    <source>
        <dbReference type="EMBL" id="MBB3142589.1"/>
    </source>
</evidence>
<sequence length="301" mass="34780">MKKIGIFLVAFFMAMEVPAMDQETKYHFGVHWSVNGFPSSLGVQDIMLNFTGSHSHLDTRLPITQYIKQGENTVNLDSWPLEYQSEDELHVSLLYWLPGDNPNTEAQTAFEVVMRPGQEQAVAEVVSRDPDAPLQPRKEGIRFHRYEEYDSLKVRFVNRQPMPTWCWEEGDVLRDNEATRDSLTQAYRRIYKLFQAGDNNALMDASATMIQELAKASGESEAYVRQRASFDMFFDKPDVFQLDSFPEDPMTLNLAADNRVAWLTREGVAVPIRFEHVGNESHVSNVRLYFIRRNGQWEICR</sequence>
<dbReference type="EMBL" id="JACHXM010000023">
    <property type="protein sequence ID" value="MBB3142589.1"/>
    <property type="molecule type" value="Genomic_DNA"/>
</dbReference>
<keyword evidence="2" id="KW-1185">Reference proteome</keyword>
<protein>
    <submittedName>
        <fullName evidence="1">Uncharacterized protein</fullName>
    </submittedName>
</protein>
<dbReference type="Proteomes" id="UP000525987">
    <property type="component" value="Unassembled WGS sequence"/>
</dbReference>
<accession>A0A7W5C0N7</accession>